<proteinExistence type="predicted"/>
<dbReference type="EMBL" id="CAFBMK010000111">
    <property type="protein sequence ID" value="CAB4921921.1"/>
    <property type="molecule type" value="Genomic_DNA"/>
</dbReference>
<accession>A0A6J7HLN3</accession>
<organism evidence="1">
    <name type="scientific">freshwater metagenome</name>
    <dbReference type="NCBI Taxonomy" id="449393"/>
    <lineage>
        <taxon>unclassified sequences</taxon>
        <taxon>metagenomes</taxon>
        <taxon>ecological metagenomes</taxon>
    </lineage>
</organism>
<name>A0A6J7HLN3_9ZZZZ</name>
<dbReference type="AlphaFoldDB" id="A0A6J7HLN3"/>
<sequence>MVCRRKDRYASESEARAFALMHQPGPGSRADVYRCEICDGWHHTRGR</sequence>
<protein>
    <submittedName>
        <fullName evidence="1">Unannotated protein</fullName>
    </submittedName>
</protein>
<evidence type="ECO:0000313" key="1">
    <source>
        <dbReference type="EMBL" id="CAB4921921.1"/>
    </source>
</evidence>
<gene>
    <name evidence="1" type="ORF">UFOPK3564_01882</name>
</gene>
<reference evidence="1" key="1">
    <citation type="submission" date="2020-05" db="EMBL/GenBank/DDBJ databases">
        <authorList>
            <person name="Chiriac C."/>
            <person name="Salcher M."/>
            <person name="Ghai R."/>
            <person name="Kavagutti S V."/>
        </authorList>
    </citation>
    <scope>NUCLEOTIDE SEQUENCE</scope>
</reference>